<evidence type="ECO:0000313" key="2">
    <source>
        <dbReference type="Proteomes" id="UP000018727"/>
    </source>
</evidence>
<organism evidence="1 2">
    <name type="scientific">Prevotella nigrescens CC14M</name>
    <dbReference type="NCBI Taxonomy" id="1073366"/>
    <lineage>
        <taxon>Bacteria</taxon>
        <taxon>Pseudomonadati</taxon>
        <taxon>Bacteroidota</taxon>
        <taxon>Bacteroidia</taxon>
        <taxon>Bacteroidales</taxon>
        <taxon>Prevotellaceae</taxon>
        <taxon>Prevotella</taxon>
    </lineage>
</organism>
<dbReference type="PATRIC" id="fig|1073366.3.peg.2264"/>
<reference evidence="1 2" key="1">
    <citation type="submission" date="2013-10" db="EMBL/GenBank/DDBJ databases">
        <title>The Genome Sequence of Prevotella nigrescens CC14M.</title>
        <authorList>
            <consortium name="The Broad Institute Genomics Platform"/>
            <person name="Earl A."/>
            <person name="Allen-Vercoe E."/>
            <person name="Daigneault M."/>
            <person name="Young S.K."/>
            <person name="Zeng Q."/>
            <person name="Gargeya S."/>
            <person name="Fitzgerald M."/>
            <person name="Abouelleil A."/>
            <person name="Alvarado L."/>
            <person name="Chapman S.B."/>
            <person name="Gainer-Dewar J."/>
            <person name="Goldberg J."/>
            <person name="Griggs A."/>
            <person name="Gujja S."/>
            <person name="Hansen M."/>
            <person name="Howarth C."/>
            <person name="Imamovic A."/>
            <person name="Ireland A."/>
            <person name="Larimer J."/>
            <person name="McCowan C."/>
            <person name="Murphy C."/>
            <person name="Pearson M."/>
            <person name="Poon T.W."/>
            <person name="Priest M."/>
            <person name="Roberts A."/>
            <person name="Saif S."/>
            <person name="Shea T."/>
            <person name="Sykes S."/>
            <person name="Wortman J."/>
            <person name="Nusbaum C."/>
            <person name="Birren B."/>
        </authorList>
    </citation>
    <scope>NUCLEOTIDE SEQUENCE [LARGE SCALE GENOMIC DNA]</scope>
    <source>
        <strain evidence="1 2">CC14M</strain>
    </source>
</reference>
<gene>
    <name evidence="1" type="ORF">HMPREF1173_02210</name>
</gene>
<dbReference type="AlphaFoldDB" id="V8CHH5"/>
<protein>
    <submittedName>
        <fullName evidence="1">Uncharacterized protein</fullName>
    </submittedName>
</protein>
<proteinExistence type="predicted"/>
<accession>V8CHH5</accession>
<dbReference type="HOGENOM" id="CLU_3046608_0_0_10"/>
<dbReference type="EMBL" id="AZJH01000036">
    <property type="protein sequence ID" value="ETD26450.1"/>
    <property type="molecule type" value="Genomic_DNA"/>
</dbReference>
<evidence type="ECO:0000313" key="1">
    <source>
        <dbReference type="EMBL" id="ETD26450.1"/>
    </source>
</evidence>
<comment type="caution">
    <text evidence="1">The sequence shown here is derived from an EMBL/GenBank/DDBJ whole genome shotgun (WGS) entry which is preliminary data.</text>
</comment>
<dbReference type="Proteomes" id="UP000018727">
    <property type="component" value="Unassembled WGS sequence"/>
</dbReference>
<keyword evidence="2" id="KW-1185">Reference proteome</keyword>
<name>V8CHH5_9BACT</name>
<sequence>MQEGYEKSPIITLCSDYINTLYSLKITIFALKGNGKGFIAAFIKLTLPIWDKSK</sequence>